<evidence type="ECO:0000256" key="7">
    <source>
        <dbReference type="SAM" id="Phobius"/>
    </source>
</evidence>
<keyword evidence="4 7" id="KW-1133">Transmembrane helix</keyword>
<proteinExistence type="inferred from homology"/>
<comment type="similarity">
    <text evidence="2">Belongs to the major facilitator superfamily. TCR/Tet family.</text>
</comment>
<evidence type="ECO:0000259" key="8">
    <source>
        <dbReference type="PROSITE" id="PS50850"/>
    </source>
</evidence>
<protein>
    <submittedName>
        <fullName evidence="9">DNA repair protein RAD50</fullName>
    </submittedName>
</protein>
<feature type="transmembrane region" description="Helical" evidence="7">
    <location>
        <begin position="380"/>
        <end position="398"/>
    </location>
</feature>
<accession>A0A9P7Z223</accession>
<feature type="transmembrane region" description="Helical" evidence="7">
    <location>
        <begin position="458"/>
        <end position="477"/>
    </location>
</feature>
<evidence type="ECO:0000313" key="10">
    <source>
        <dbReference type="Proteomes" id="UP000887226"/>
    </source>
</evidence>
<feature type="transmembrane region" description="Helical" evidence="7">
    <location>
        <begin position="311"/>
        <end position="330"/>
    </location>
</feature>
<dbReference type="EMBL" id="MU253973">
    <property type="protein sequence ID" value="KAG9243483.1"/>
    <property type="molecule type" value="Genomic_DNA"/>
</dbReference>
<feature type="transmembrane region" description="Helical" evidence="7">
    <location>
        <begin position="146"/>
        <end position="167"/>
    </location>
</feature>
<dbReference type="Pfam" id="PF07690">
    <property type="entry name" value="MFS_1"/>
    <property type="match status" value="1"/>
</dbReference>
<dbReference type="GO" id="GO:0022857">
    <property type="term" value="F:transmembrane transporter activity"/>
    <property type="evidence" value="ECO:0007669"/>
    <property type="project" value="InterPro"/>
</dbReference>
<evidence type="ECO:0000256" key="3">
    <source>
        <dbReference type="ARBA" id="ARBA00022692"/>
    </source>
</evidence>
<dbReference type="Gene3D" id="1.20.1250.20">
    <property type="entry name" value="MFS general substrate transporter like domains"/>
    <property type="match status" value="1"/>
</dbReference>
<dbReference type="AlphaFoldDB" id="A0A9P7Z223"/>
<gene>
    <name evidence="9" type="ORF">BJ878DRAFT_510486</name>
</gene>
<evidence type="ECO:0000256" key="6">
    <source>
        <dbReference type="SAM" id="MobiDB-lite"/>
    </source>
</evidence>
<dbReference type="Gene3D" id="1.20.1720.10">
    <property type="entry name" value="Multidrug resistance protein D"/>
    <property type="match status" value="1"/>
</dbReference>
<evidence type="ECO:0000256" key="2">
    <source>
        <dbReference type="ARBA" id="ARBA00007520"/>
    </source>
</evidence>
<feature type="transmembrane region" description="Helical" evidence="7">
    <location>
        <begin position="545"/>
        <end position="569"/>
    </location>
</feature>
<feature type="region of interest" description="Disordered" evidence="6">
    <location>
        <begin position="1"/>
        <end position="79"/>
    </location>
</feature>
<dbReference type="PROSITE" id="PS50850">
    <property type="entry name" value="MFS"/>
    <property type="match status" value="1"/>
</dbReference>
<dbReference type="PRINTS" id="PR01036">
    <property type="entry name" value="TCRTETB"/>
</dbReference>
<sequence length="705" mass="75655">MTSPRPRTETSPPVTLTHARLRQLSQTRDFIDSTVRSASSPLRHLASQASLGGGSSHGSVVRSNHTNQTRTTKATHFLPASATFEDQRVEARRGFSITKNTKIWNPDEPVATYVPPSTADGRSPRASSSHDFKVAKQPQPPEDDGVYPSAIGLAFLVTGLCLSTFLMSLDRTIITTAIPFITSEFNSYNDIGWYGSAYLLAASAFQPIYGRIYQLFNIKWSYLLSLAIFELGSLICGVAPNSIVLIIGRALAGLGSAGILTGSFVVISHAVPLKSRPVWTAVVGLMFGVGATVGPLLGGVFTDEVTWRWCFYFNLPVGVVTVVSMVIFFHPKELPVAAEKSIWIRIAELDVVGNVILLGAFLMLFLALSYAELSSWGEPLVTGLLVGAGVTFVLFCVWQWRKGDNALIPPRIIRQRTVAASCAAAFCIYSAILIHAYYLPIWFQAIKGDSAIRSGVNMIPYVVANAIFSIIAGIFVSKNGFFTAPAILGCAIGTIGAGLLSTLIPDTSSSRWIGYEILASVGIGMAIQQGFIAIQVVLPLEEVAIGTAAVVSSQSLGGAIFVSVGNAILQNTLRTAADNNEVPGVDIDAVIVAGAGAFRDLVTAEQLPALLVVYNDALMKVFIAAIVMIGLGFISCLFLEWRSIQKEQPMKDEEAGMEAQAKNAPENKINHQPRVSRTGTGGSRLNLINNWNSRQSEASLPQALE</sequence>
<dbReference type="PANTHER" id="PTHR23501">
    <property type="entry name" value="MAJOR FACILITATOR SUPERFAMILY"/>
    <property type="match status" value="1"/>
</dbReference>
<feature type="transmembrane region" description="Helical" evidence="7">
    <location>
        <begin position="278"/>
        <end position="299"/>
    </location>
</feature>
<evidence type="ECO:0000256" key="1">
    <source>
        <dbReference type="ARBA" id="ARBA00004141"/>
    </source>
</evidence>
<feature type="transmembrane region" description="Helical" evidence="7">
    <location>
        <begin position="617"/>
        <end position="641"/>
    </location>
</feature>
<evidence type="ECO:0000256" key="4">
    <source>
        <dbReference type="ARBA" id="ARBA00022989"/>
    </source>
</evidence>
<feature type="transmembrane region" description="Helical" evidence="7">
    <location>
        <begin position="484"/>
        <end position="505"/>
    </location>
</feature>
<feature type="transmembrane region" description="Helical" evidence="7">
    <location>
        <begin position="351"/>
        <end position="368"/>
    </location>
</feature>
<dbReference type="InterPro" id="IPR011701">
    <property type="entry name" value="MFS"/>
</dbReference>
<feature type="transmembrane region" description="Helical" evidence="7">
    <location>
        <begin position="246"/>
        <end position="266"/>
    </location>
</feature>
<comment type="subcellular location">
    <subcellularLocation>
        <location evidence="1">Membrane</location>
        <topology evidence="1">Multi-pass membrane protein</topology>
    </subcellularLocation>
</comment>
<feature type="transmembrane region" description="Helical" evidence="7">
    <location>
        <begin position="418"/>
        <end position="438"/>
    </location>
</feature>
<feature type="compositionally biased region" description="Polar residues" evidence="6">
    <location>
        <begin position="23"/>
        <end position="40"/>
    </location>
</feature>
<keyword evidence="5 7" id="KW-0472">Membrane</keyword>
<dbReference type="OrthoDB" id="10021397at2759"/>
<feature type="compositionally biased region" description="Polar residues" evidence="6">
    <location>
        <begin position="61"/>
        <end position="74"/>
    </location>
</feature>
<reference evidence="9" key="1">
    <citation type="journal article" date="2021" name="IMA Fungus">
        <title>Genomic characterization of three marine fungi, including Emericellopsis atlantica sp. nov. with signatures of a generalist lifestyle and marine biomass degradation.</title>
        <authorList>
            <person name="Hagestad O.C."/>
            <person name="Hou L."/>
            <person name="Andersen J.H."/>
            <person name="Hansen E.H."/>
            <person name="Altermark B."/>
            <person name="Li C."/>
            <person name="Kuhnert E."/>
            <person name="Cox R.J."/>
            <person name="Crous P.W."/>
            <person name="Spatafora J.W."/>
            <person name="Lail K."/>
            <person name="Amirebrahimi M."/>
            <person name="Lipzen A."/>
            <person name="Pangilinan J."/>
            <person name="Andreopoulos W."/>
            <person name="Hayes R.D."/>
            <person name="Ng V."/>
            <person name="Grigoriev I.V."/>
            <person name="Jackson S.A."/>
            <person name="Sutton T.D.S."/>
            <person name="Dobson A.D.W."/>
            <person name="Rama T."/>
        </authorList>
    </citation>
    <scope>NUCLEOTIDE SEQUENCE</scope>
    <source>
        <strain evidence="9">TRa3180A</strain>
    </source>
</reference>
<feature type="transmembrane region" description="Helical" evidence="7">
    <location>
        <begin position="517"/>
        <end position="538"/>
    </location>
</feature>
<dbReference type="FunFam" id="1.20.1250.20:FF:000196">
    <property type="entry name" value="MFS toxin efflux pump (AflT)"/>
    <property type="match status" value="1"/>
</dbReference>
<feature type="compositionally biased region" description="Low complexity" evidence="6">
    <location>
        <begin position="1"/>
        <end position="15"/>
    </location>
</feature>
<comment type="caution">
    <text evidence="9">The sequence shown here is derived from an EMBL/GenBank/DDBJ whole genome shotgun (WGS) entry which is preliminary data.</text>
</comment>
<evidence type="ECO:0000313" key="9">
    <source>
        <dbReference type="EMBL" id="KAG9243483.1"/>
    </source>
</evidence>
<dbReference type="SUPFAM" id="SSF103473">
    <property type="entry name" value="MFS general substrate transporter"/>
    <property type="match status" value="2"/>
</dbReference>
<feature type="compositionally biased region" description="Polar residues" evidence="6">
    <location>
        <begin position="686"/>
        <end position="699"/>
    </location>
</feature>
<feature type="domain" description="Major facilitator superfamily (MFS) profile" evidence="8">
    <location>
        <begin position="156"/>
        <end position="642"/>
    </location>
</feature>
<dbReference type="FunFam" id="1.20.1250.20:FF:000489">
    <property type="entry name" value="MFS general substrate transporter"/>
    <property type="match status" value="1"/>
</dbReference>
<dbReference type="InterPro" id="IPR036259">
    <property type="entry name" value="MFS_trans_sf"/>
</dbReference>
<name>A0A9P7Z223_9HELO</name>
<feature type="transmembrane region" description="Helical" evidence="7">
    <location>
        <begin position="221"/>
        <end position="240"/>
    </location>
</feature>
<feature type="transmembrane region" description="Helical" evidence="7">
    <location>
        <begin position="191"/>
        <end position="209"/>
    </location>
</feature>
<keyword evidence="10" id="KW-1185">Reference proteome</keyword>
<feature type="region of interest" description="Disordered" evidence="6">
    <location>
        <begin position="651"/>
        <end position="705"/>
    </location>
</feature>
<organism evidence="9 10">
    <name type="scientific">Calycina marina</name>
    <dbReference type="NCBI Taxonomy" id="1763456"/>
    <lineage>
        <taxon>Eukaryota</taxon>
        <taxon>Fungi</taxon>
        <taxon>Dikarya</taxon>
        <taxon>Ascomycota</taxon>
        <taxon>Pezizomycotina</taxon>
        <taxon>Leotiomycetes</taxon>
        <taxon>Helotiales</taxon>
        <taxon>Pezizellaceae</taxon>
        <taxon>Calycina</taxon>
    </lineage>
</organism>
<feature type="region of interest" description="Disordered" evidence="6">
    <location>
        <begin position="107"/>
        <end position="143"/>
    </location>
</feature>
<dbReference type="CDD" id="cd17502">
    <property type="entry name" value="MFS_Azr1_MDR_like"/>
    <property type="match status" value="1"/>
</dbReference>
<dbReference type="Proteomes" id="UP000887226">
    <property type="component" value="Unassembled WGS sequence"/>
</dbReference>
<dbReference type="GO" id="GO:0005886">
    <property type="term" value="C:plasma membrane"/>
    <property type="evidence" value="ECO:0007669"/>
    <property type="project" value="TreeGrafter"/>
</dbReference>
<keyword evidence="3 7" id="KW-0812">Transmembrane</keyword>
<evidence type="ECO:0000256" key="5">
    <source>
        <dbReference type="ARBA" id="ARBA00023136"/>
    </source>
</evidence>
<dbReference type="InterPro" id="IPR020846">
    <property type="entry name" value="MFS_dom"/>
</dbReference>
<dbReference type="PANTHER" id="PTHR23501:SF49">
    <property type="entry name" value="MAJOR FACILITATOR SUPERFAMILY (MFS) PROFILE DOMAIN-CONTAINING PROTEIN"/>
    <property type="match status" value="1"/>
</dbReference>